<keyword evidence="3" id="KW-1185">Reference proteome</keyword>
<comment type="caution">
    <text evidence="2">The sequence shown here is derived from an EMBL/GenBank/DDBJ whole genome shotgun (WGS) entry which is preliminary data.</text>
</comment>
<reference evidence="2" key="1">
    <citation type="submission" date="2023-07" db="EMBL/GenBank/DDBJ databases">
        <title>Black Yeasts Isolated from many extreme environments.</title>
        <authorList>
            <person name="Coleine C."/>
            <person name="Stajich J.E."/>
            <person name="Selbmann L."/>
        </authorList>
    </citation>
    <scope>NUCLEOTIDE SEQUENCE</scope>
    <source>
        <strain evidence="2">CCFEE 5485</strain>
    </source>
</reference>
<dbReference type="Pfam" id="PF06985">
    <property type="entry name" value="HET"/>
    <property type="match status" value="1"/>
</dbReference>
<protein>
    <recommendedName>
        <fullName evidence="1">Heterokaryon incompatibility domain-containing protein</fullName>
    </recommendedName>
</protein>
<proteinExistence type="predicted"/>
<dbReference type="EMBL" id="JAUTXT010000002">
    <property type="protein sequence ID" value="KAK3679441.1"/>
    <property type="molecule type" value="Genomic_DNA"/>
</dbReference>
<accession>A0AAE0WW44</accession>
<dbReference type="AlphaFoldDB" id="A0AAE0WW44"/>
<dbReference type="InterPro" id="IPR052895">
    <property type="entry name" value="HetReg/Transcr_Mod"/>
</dbReference>
<dbReference type="InterPro" id="IPR010730">
    <property type="entry name" value="HET"/>
</dbReference>
<gene>
    <name evidence="2" type="ORF">LTR78_001002</name>
</gene>
<evidence type="ECO:0000313" key="2">
    <source>
        <dbReference type="EMBL" id="KAK3679441.1"/>
    </source>
</evidence>
<feature type="domain" description="Heterokaryon incompatibility" evidence="1">
    <location>
        <begin position="44"/>
        <end position="207"/>
    </location>
</feature>
<dbReference type="PANTHER" id="PTHR24148">
    <property type="entry name" value="ANKYRIN REPEAT DOMAIN-CONTAINING PROTEIN 39 HOMOLOG-RELATED"/>
    <property type="match status" value="1"/>
</dbReference>
<dbReference type="PANTHER" id="PTHR24148:SF73">
    <property type="entry name" value="HET DOMAIN PROTEIN (AFU_ORTHOLOGUE AFUA_8G01020)"/>
    <property type="match status" value="1"/>
</dbReference>
<organism evidence="2 3">
    <name type="scientific">Recurvomyces mirabilis</name>
    <dbReference type="NCBI Taxonomy" id="574656"/>
    <lineage>
        <taxon>Eukaryota</taxon>
        <taxon>Fungi</taxon>
        <taxon>Dikarya</taxon>
        <taxon>Ascomycota</taxon>
        <taxon>Pezizomycotina</taxon>
        <taxon>Dothideomycetes</taxon>
        <taxon>Dothideomycetidae</taxon>
        <taxon>Mycosphaerellales</taxon>
        <taxon>Teratosphaeriaceae</taxon>
        <taxon>Recurvomyces</taxon>
    </lineage>
</organism>
<dbReference type="Proteomes" id="UP001274830">
    <property type="component" value="Unassembled WGS sequence"/>
</dbReference>
<evidence type="ECO:0000259" key="1">
    <source>
        <dbReference type="Pfam" id="PF06985"/>
    </source>
</evidence>
<sequence length="212" mass="24156">MIQHKPLQDARQQIRLLKLLWPQEPSEHLELESSVHNIADQPVYNAISYTWGPKLPEAPVILDGNLTILRDDCRHALRSCQERGISEYLWIDYICINQSDDVEKSAQVAIMGSIFHRAATVLVSPRPLPLFSIPADVPEDLRQYYANLKSREQACLDHESTHGPGSSARDVFGALSGGKEMDAQIVSHVMWKLRSSRYWCRLWILQEILQAS</sequence>
<name>A0AAE0WW44_9PEZI</name>
<evidence type="ECO:0000313" key="3">
    <source>
        <dbReference type="Proteomes" id="UP001274830"/>
    </source>
</evidence>